<keyword evidence="3" id="KW-0560">Oxidoreductase</keyword>
<dbReference type="Gene3D" id="1.10.150.120">
    <property type="entry name" value="[2Fe-2S]-binding domain"/>
    <property type="match status" value="1"/>
</dbReference>
<keyword evidence="8" id="KW-1185">Reference proteome</keyword>
<evidence type="ECO:0000256" key="4">
    <source>
        <dbReference type="ARBA" id="ARBA00023004"/>
    </source>
</evidence>
<keyword evidence="2" id="KW-0479">Metal-binding</keyword>
<evidence type="ECO:0000256" key="1">
    <source>
        <dbReference type="ARBA" id="ARBA00022714"/>
    </source>
</evidence>
<comment type="caution">
    <text evidence="7">The sequence shown here is derived from an EMBL/GenBank/DDBJ whole genome shotgun (WGS) entry which is preliminary data.</text>
</comment>
<feature type="domain" description="2Fe-2S ferredoxin-type" evidence="6">
    <location>
        <begin position="5"/>
        <end position="81"/>
    </location>
</feature>
<proteinExistence type="predicted"/>
<dbReference type="InterPro" id="IPR012675">
    <property type="entry name" value="Beta-grasp_dom_sf"/>
</dbReference>
<dbReference type="PROSITE" id="PS51085">
    <property type="entry name" value="2FE2S_FER_2"/>
    <property type="match status" value="1"/>
</dbReference>
<evidence type="ECO:0000313" key="8">
    <source>
        <dbReference type="Proteomes" id="UP001589789"/>
    </source>
</evidence>
<sequence length="166" mass="17391">MSGLHDIVLTVNGERHAVRVEARRTLADVIREDCGLTGTHLGCEHGVCGACTVLMDDQPVRACLVFAVQAQGRALRTVEGLAQGSRLSPLQQAFVDNHALQCGYCTPGFLMLGTAILEQDPAIGDEALVDALSSNICRCTGYANIAKAIRAAAAAMRAETAAAEVA</sequence>
<reference evidence="7 8" key="1">
    <citation type="submission" date="2024-09" db="EMBL/GenBank/DDBJ databases">
        <authorList>
            <person name="Sun Q."/>
            <person name="Mori K."/>
        </authorList>
    </citation>
    <scope>NUCLEOTIDE SEQUENCE [LARGE SCALE GENOMIC DNA]</scope>
    <source>
        <strain evidence="7 8">CCM 7468</strain>
    </source>
</reference>
<dbReference type="SUPFAM" id="SSF47741">
    <property type="entry name" value="CO dehydrogenase ISP C-domain like"/>
    <property type="match status" value="1"/>
</dbReference>
<dbReference type="InterPro" id="IPR036010">
    <property type="entry name" value="2Fe-2S_ferredoxin-like_sf"/>
</dbReference>
<keyword evidence="5" id="KW-0411">Iron-sulfur</keyword>
<keyword evidence="4" id="KW-0408">Iron</keyword>
<dbReference type="InterPro" id="IPR002888">
    <property type="entry name" value="2Fe-2S-bd"/>
</dbReference>
<dbReference type="SUPFAM" id="SSF54292">
    <property type="entry name" value="2Fe-2S ferredoxin-like"/>
    <property type="match status" value="1"/>
</dbReference>
<dbReference type="InterPro" id="IPR051452">
    <property type="entry name" value="Diverse_Oxidoreductases"/>
</dbReference>
<evidence type="ECO:0000256" key="5">
    <source>
        <dbReference type="ARBA" id="ARBA00023014"/>
    </source>
</evidence>
<dbReference type="PANTHER" id="PTHR44379:SF5">
    <property type="entry name" value="OXIDOREDUCTASE WITH IRON-SULFUR SUBUNIT"/>
    <property type="match status" value="1"/>
</dbReference>
<dbReference type="InterPro" id="IPR001041">
    <property type="entry name" value="2Fe-2S_ferredoxin-type"/>
</dbReference>
<dbReference type="Gene3D" id="3.10.20.30">
    <property type="match status" value="1"/>
</dbReference>
<dbReference type="PANTHER" id="PTHR44379">
    <property type="entry name" value="OXIDOREDUCTASE WITH IRON-SULFUR SUBUNIT"/>
    <property type="match status" value="1"/>
</dbReference>
<dbReference type="Proteomes" id="UP001589789">
    <property type="component" value="Unassembled WGS sequence"/>
</dbReference>
<dbReference type="Pfam" id="PF00111">
    <property type="entry name" value="Fer2"/>
    <property type="match status" value="1"/>
</dbReference>
<keyword evidence="1" id="KW-0001">2Fe-2S</keyword>
<evidence type="ECO:0000256" key="3">
    <source>
        <dbReference type="ARBA" id="ARBA00023002"/>
    </source>
</evidence>
<dbReference type="InterPro" id="IPR006058">
    <property type="entry name" value="2Fe2S_fd_BS"/>
</dbReference>
<organism evidence="7 8">
    <name type="scientific">Muricoccus vinaceus</name>
    <dbReference type="NCBI Taxonomy" id="424704"/>
    <lineage>
        <taxon>Bacteria</taxon>
        <taxon>Pseudomonadati</taxon>
        <taxon>Pseudomonadota</taxon>
        <taxon>Alphaproteobacteria</taxon>
        <taxon>Acetobacterales</taxon>
        <taxon>Roseomonadaceae</taxon>
        <taxon>Muricoccus</taxon>
    </lineage>
</organism>
<dbReference type="InterPro" id="IPR036884">
    <property type="entry name" value="2Fe-2S-bd_dom_sf"/>
</dbReference>
<dbReference type="Pfam" id="PF01799">
    <property type="entry name" value="Fer2_2"/>
    <property type="match status" value="1"/>
</dbReference>
<dbReference type="RefSeq" id="WP_377054988.1">
    <property type="nucleotide sequence ID" value="NZ_JBHLVZ010000084.1"/>
</dbReference>
<name>A0ABV6IYZ5_9PROT</name>
<accession>A0ABV6IYZ5</accession>
<dbReference type="PROSITE" id="PS00197">
    <property type="entry name" value="2FE2S_FER_1"/>
    <property type="match status" value="1"/>
</dbReference>
<gene>
    <name evidence="7" type="ORF">ACFFIC_23620</name>
</gene>
<evidence type="ECO:0000259" key="6">
    <source>
        <dbReference type="PROSITE" id="PS51085"/>
    </source>
</evidence>
<protein>
    <submittedName>
        <fullName evidence="7">(2Fe-2S)-binding protein</fullName>
    </submittedName>
</protein>
<dbReference type="CDD" id="cd00207">
    <property type="entry name" value="fer2"/>
    <property type="match status" value="1"/>
</dbReference>
<dbReference type="EMBL" id="JBHLVZ010000084">
    <property type="protein sequence ID" value="MFC0388507.1"/>
    <property type="molecule type" value="Genomic_DNA"/>
</dbReference>
<evidence type="ECO:0000313" key="7">
    <source>
        <dbReference type="EMBL" id="MFC0388507.1"/>
    </source>
</evidence>
<evidence type="ECO:0000256" key="2">
    <source>
        <dbReference type="ARBA" id="ARBA00022723"/>
    </source>
</evidence>